<accession>A0A5B7JRF0</accession>
<dbReference type="EMBL" id="VSRR010107890">
    <property type="protein sequence ID" value="MPC96926.1"/>
    <property type="molecule type" value="Genomic_DNA"/>
</dbReference>
<proteinExistence type="predicted"/>
<comment type="caution">
    <text evidence="1">The sequence shown here is derived from an EMBL/GenBank/DDBJ whole genome shotgun (WGS) entry which is preliminary data.</text>
</comment>
<sequence length="65" mass="7452">MTGDKTDDDHLESNLFSLETKSGKTRRMKIHWRLPFRAHDCGLSGNLSGRQDGAQTRFFADRDVK</sequence>
<gene>
    <name evidence="1" type="ORF">E2C01_092208</name>
</gene>
<evidence type="ECO:0000313" key="1">
    <source>
        <dbReference type="EMBL" id="MPC96926.1"/>
    </source>
</evidence>
<dbReference type="AlphaFoldDB" id="A0A5B7JRF0"/>
<reference evidence="1 2" key="1">
    <citation type="submission" date="2019-05" db="EMBL/GenBank/DDBJ databases">
        <title>Another draft genome of Portunus trituberculatus and its Hox gene families provides insights of decapod evolution.</title>
        <authorList>
            <person name="Jeong J.-H."/>
            <person name="Song I."/>
            <person name="Kim S."/>
            <person name="Choi T."/>
            <person name="Kim D."/>
            <person name="Ryu S."/>
            <person name="Kim W."/>
        </authorList>
    </citation>
    <scope>NUCLEOTIDE SEQUENCE [LARGE SCALE GENOMIC DNA]</scope>
    <source>
        <tissue evidence="1">Muscle</tissue>
    </source>
</reference>
<organism evidence="1 2">
    <name type="scientific">Portunus trituberculatus</name>
    <name type="common">Swimming crab</name>
    <name type="synonym">Neptunus trituberculatus</name>
    <dbReference type="NCBI Taxonomy" id="210409"/>
    <lineage>
        <taxon>Eukaryota</taxon>
        <taxon>Metazoa</taxon>
        <taxon>Ecdysozoa</taxon>
        <taxon>Arthropoda</taxon>
        <taxon>Crustacea</taxon>
        <taxon>Multicrustacea</taxon>
        <taxon>Malacostraca</taxon>
        <taxon>Eumalacostraca</taxon>
        <taxon>Eucarida</taxon>
        <taxon>Decapoda</taxon>
        <taxon>Pleocyemata</taxon>
        <taxon>Brachyura</taxon>
        <taxon>Eubrachyura</taxon>
        <taxon>Portunoidea</taxon>
        <taxon>Portunidae</taxon>
        <taxon>Portuninae</taxon>
        <taxon>Portunus</taxon>
    </lineage>
</organism>
<protein>
    <submittedName>
        <fullName evidence="1">Uncharacterized protein</fullName>
    </submittedName>
</protein>
<keyword evidence="2" id="KW-1185">Reference proteome</keyword>
<evidence type="ECO:0000313" key="2">
    <source>
        <dbReference type="Proteomes" id="UP000324222"/>
    </source>
</evidence>
<name>A0A5B7JRF0_PORTR</name>
<dbReference type="Proteomes" id="UP000324222">
    <property type="component" value="Unassembled WGS sequence"/>
</dbReference>